<gene>
    <name evidence="2" type="primary">orf110</name>
</gene>
<keyword evidence="2" id="KW-0150">Chloroplast</keyword>
<name>A0A8K1YV67_9FLOR</name>
<evidence type="ECO:0000313" key="2">
    <source>
        <dbReference type="EMBL" id="UEQ12262.1"/>
    </source>
</evidence>
<dbReference type="EMBL" id="MN905507">
    <property type="protein sequence ID" value="UEQ12262.1"/>
    <property type="molecule type" value="Genomic_DNA"/>
</dbReference>
<sequence>MESCRRFCLSRNIIYIYNRMDWMGWQRILASYSKNQETHRKRNYNRCSTSIKILCIWFHMAISSAAGIYKW</sequence>
<feature type="transmembrane region" description="Helical" evidence="1">
    <location>
        <begin position="50"/>
        <end position="69"/>
    </location>
</feature>
<keyword evidence="1" id="KW-0472">Membrane</keyword>
<keyword evidence="1" id="KW-0812">Transmembrane</keyword>
<proteinExistence type="predicted"/>
<dbReference type="AlphaFoldDB" id="A0A8K1YV67"/>
<evidence type="ECO:0000256" key="1">
    <source>
        <dbReference type="SAM" id="Phobius"/>
    </source>
</evidence>
<reference evidence="2" key="1">
    <citation type="submission" date="2020-01" db="EMBL/GenBank/DDBJ databases">
        <title>The chloroplast and mitochondrion of a new freshwater red algal species from China.</title>
        <authorList>
            <person name="Fang K."/>
            <person name="Xie S."/>
        </authorList>
    </citation>
    <scope>NUCLEOTIDE SEQUENCE</scope>
    <source>
        <strain evidence="2">SAS-FKP1901</strain>
    </source>
</reference>
<keyword evidence="2" id="KW-0934">Plastid</keyword>
<geneLocation type="chloroplast" evidence="2"/>
<accession>A0A8K1YV67</accession>
<organism evidence="2">
    <name type="scientific">Batrachospermum sp</name>
    <dbReference type="NCBI Taxonomy" id="31373"/>
    <lineage>
        <taxon>Eukaryota</taxon>
        <taxon>Rhodophyta</taxon>
        <taxon>Florideophyceae</taxon>
        <taxon>Nemaliophycidae</taxon>
        <taxon>Batrachospermales</taxon>
        <taxon>Batrachospermaceae</taxon>
        <taxon>Batrachospermum</taxon>
    </lineage>
</organism>
<keyword evidence="1" id="KW-1133">Transmembrane helix</keyword>
<protein>
    <submittedName>
        <fullName evidence="2">Uncharacterized protein</fullName>
    </submittedName>
</protein>